<name>A0A411PM78_9GAMM</name>
<dbReference type="EMBL" id="CP036200">
    <property type="protein sequence ID" value="QBF84647.1"/>
    <property type="molecule type" value="Genomic_DNA"/>
</dbReference>
<gene>
    <name evidence="1" type="ORF">EXU30_19685</name>
</gene>
<evidence type="ECO:0000313" key="1">
    <source>
        <dbReference type="EMBL" id="QBF84647.1"/>
    </source>
</evidence>
<reference evidence="1 2" key="1">
    <citation type="submission" date="2019-02" db="EMBL/GenBank/DDBJ databases">
        <title>Shewanella sp. D4-2 isolated from Dokdo Island.</title>
        <authorList>
            <person name="Baek K."/>
        </authorList>
    </citation>
    <scope>NUCLEOTIDE SEQUENCE [LARGE SCALE GENOMIC DNA]</scope>
    <source>
        <strain evidence="1 2">D4-2</strain>
    </source>
</reference>
<evidence type="ECO:0000313" key="2">
    <source>
        <dbReference type="Proteomes" id="UP000291106"/>
    </source>
</evidence>
<sequence>MSVHKLKAAIRKSLKSGAAPKTVAHIHGVSIQDVQAIQSESRGSKVQARKRAEIKEVNDLKKEQRERPRDEDEQYAPFSQNQFNLTIKKVYDELAVGSSPAVHTCLGLAGVPESDQPAIARREVPRMNRAAWDANSNHPEALAMTAAKYRTRTDKADACNKSVSHMVKSIQEKHGRLKSLCELQNEIQQMRKEMAELQAFKQSATVRLNDQDWKTQALAMSADGIRPIDISRQLDINVGTVRSFLSRSK</sequence>
<accession>A0A411PM78</accession>
<dbReference type="Proteomes" id="UP000291106">
    <property type="component" value="Chromosome"/>
</dbReference>
<keyword evidence="2" id="KW-1185">Reference proteome</keyword>
<organism evidence="1 2">
    <name type="scientific">Shewanella maritima</name>
    <dbReference type="NCBI Taxonomy" id="2520507"/>
    <lineage>
        <taxon>Bacteria</taxon>
        <taxon>Pseudomonadati</taxon>
        <taxon>Pseudomonadota</taxon>
        <taxon>Gammaproteobacteria</taxon>
        <taxon>Alteromonadales</taxon>
        <taxon>Shewanellaceae</taxon>
        <taxon>Shewanella</taxon>
    </lineage>
</organism>
<dbReference type="KEGG" id="smai:EXU30_19685"/>
<dbReference type="RefSeq" id="WP_130602965.1">
    <property type="nucleotide sequence ID" value="NZ_CP036200.1"/>
</dbReference>
<dbReference type="AlphaFoldDB" id="A0A411PM78"/>
<proteinExistence type="predicted"/>
<protein>
    <submittedName>
        <fullName evidence="1">Uncharacterized protein</fullName>
    </submittedName>
</protein>